<sequence>MRLVSSTPAVRKQRQIHWQALPLVAQHLRSLVNRKSITPNDAGCQPWLAERLSAIGFSCHRYVDNGVSNLVAYYDSPLERPLWAFAGHTDVVPPGDLKQWDSNPFCLRFDGEYLIGRGVADMKGGVAAMLSALELHHQVHGELPGPMLFLITSDEEGEAEYGMQSITHFLRQQNWLPEFVLVGEPTADNLSGDTIKVGRRGAVSAKLDVMGRQGHVAYPRFADNAIHKMGLVVSELNRICWDQGSDDFPGTSLQITHIDSGDFTDNMIPARCAIHFNIRYSHLYDRNHLNDLVTAAVSKVCDRFELSWDRPCDPYMTQPKDNGEHCFLNLTEQVISQITGKFPKLSTSGGTSDGRFLSALGAQVIEMGACYRTIHQVNERLSLQDLNQLTAIYSGLLKTLR</sequence>
<evidence type="ECO:0000256" key="3">
    <source>
        <dbReference type="ARBA" id="ARBA00011738"/>
    </source>
</evidence>
<comment type="pathway">
    <text evidence="1">Amino-acid biosynthesis; L-lysine biosynthesis via DAP pathway; LL-2,6-diaminopimelate from (S)-tetrahydrodipicolinate (succinylase route): step 3/3.</text>
</comment>
<evidence type="ECO:0000256" key="7">
    <source>
        <dbReference type="ARBA" id="ARBA00022723"/>
    </source>
</evidence>
<accession>A0ABW4XJR0</accession>
<evidence type="ECO:0000256" key="6">
    <source>
        <dbReference type="ARBA" id="ARBA00022605"/>
    </source>
</evidence>
<evidence type="ECO:0000256" key="1">
    <source>
        <dbReference type="ARBA" id="ARBA00005130"/>
    </source>
</evidence>
<evidence type="ECO:0000259" key="15">
    <source>
        <dbReference type="Pfam" id="PF07687"/>
    </source>
</evidence>
<dbReference type="EMBL" id="JBHUHT010000007">
    <property type="protein sequence ID" value="MFD2094975.1"/>
    <property type="molecule type" value="Genomic_DNA"/>
</dbReference>
<evidence type="ECO:0000256" key="13">
    <source>
        <dbReference type="ARBA" id="ARBA00051301"/>
    </source>
</evidence>
<keyword evidence="6" id="KW-0028">Amino-acid biosynthesis</keyword>
<dbReference type="InterPro" id="IPR036264">
    <property type="entry name" value="Bact_exopeptidase_dim_dom"/>
</dbReference>
<keyword evidence="10" id="KW-0220">Diaminopimelate biosynthesis</keyword>
<keyword evidence="12" id="KW-0170">Cobalt</keyword>
<proteinExistence type="inferred from homology"/>
<keyword evidence="8 16" id="KW-0378">Hydrolase</keyword>
<dbReference type="Gene3D" id="3.30.70.360">
    <property type="match status" value="1"/>
</dbReference>
<dbReference type="Pfam" id="PF01546">
    <property type="entry name" value="Peptidase_M20"/>
    <property type="match status" value="1"/>
</dbReference>
<evidence type="ECO:0000313" key="17">
    <source>
        <dbReference type="Proteomes" id="UP001597380"/>
    </source>
</evidence>
<keyword evidence="17" id="KW-1185">Reference proteome</keyword>
<dbReference type="Gene3D" id="3.40.630.10">
    <property type="entry name" value="Zn peptidases"/>
    <property type="match status" value="2"/>
</dbReference>
<evidence type="ECO:0000256" key="9">
    <source>
        <dbReference type="ARBA" id="ARBA00022833"/>
    </source>
</evidence>
<evidence type="ECO:0000256" key="12">
    <source>
        <dbReference type="ARBA" id="ARBA00023285"/>
    </source>
</evidence>
<feature type="domain" description="Peptidase M20 dimerisation" evidence="15">
    <location>
        <begin position="197"/>
        <end position="301"/>
    </location>
</feature>
<comment type="similarity">
    <text evidence="2">Belongs to the peptidase M20A family. DapE subfamily.</text>
</comment>
<evidence type="ECO:0000256" key="2">
    <source>
        <dbReference type="ARBA" id="ARBA00006746"/>
    </source>
</evidence>
<dbReference type="Proteomes" id="UP001597380">
    <property type="component" value="Unassembled WGS sequence"/>
</dbReference>
<evidence type="ECO:0000256" key="5">
    <source>
        <dbReference type="ARBA" id="ARBA00022391"/>
    </source>
</evidence>
<name>A0ABW4XJR0_9GAMM</name>
<dbReference type="PANTHER" id="PTHR43808">
    <property type="entry name" value="ACETYLORNITHINE DEACETYLASE"/>
    <property type="match status" value="1"/>
</dbReference>
<dbReference type="EC" id="3.5.1.18" evidence="4 14"/>
<keyword evidence="11" id="KW-0457">Lysine biosynthesis</keyword>
<dbReference type="Pfam" id="PF07687">
    <property type="entry name" value="M20_dimer"/>
    <property type="match status" value="1"/>
</dbReference>
<dbReference type="SUPFAM" id="SSF55031">
    <property type="entry name" value="Bacterial exopeptidase dimerisation domain"/>
    <property type="match status" value="1"/>
</dbReference>
<dbReference type="InterPro" id="IPR005941">
    <property type="entry name" value="DapE_proteobac"/>
</dbReference>
<comment type="subunit">
    <text evidence="3">Homodimer.</text>
</comment>
<dbReference type="InterPro" id="IPR011650">
    <property type="entry name" value="Peptidase_M20_dimer"/>
</dbReference>
<keyword evidence="9" id="KW-0862">Zinc</keyword>
<evidence type="ECO:0000256" key="8">
    <source>
        <dbReference type="ARBA" id="ARBA00022801"/>
    </source>
</evidence>
<dbReference type="GO" id="GO:0009014">
    <property type="term" value="F:succinyl-diaminopimelate desuccinylase activity"/>
    <property type="evidence" value="ECO:0007669"/>
    <property type="project" value="UniProtKB-EC"/>
</dbReference>
<dbReference type="NCBIfam" id="TIGR01246">
    <property type="entry name" value="dapE_proteo"/>
    <property type="match status" value="1"/>
</dbReference>
<dbReference type="InterPro" id="IPR050072">
    <property type="entry name" value="Peptidase_M20A"/>
</dbReference>
<evidence type="ECO:0000256" key="4">
    <source>
        <dbReference type="ARBA" id="ARBA00011921"/>
    </source>
</evidence>
<evidence type="ECO:0000256" key="14">
    <source>
        <dbReference type="NCBIfam" id="TIGR01246"/>
    </source>
</evidence>
<comment type="catalytic activity">
    <reaction evidence="13">
        <text>N-succinyl-(2S,6S)-2,6-diaminopimelate + H2O = (2S,6S)-2,6-diaminopimelate + succinate</text>
        <dbReference type="Rhea" id="RHEA:22608"/>
        <dbReference type="ChEBI" id="CHEBI:15377"/>
        <dbReference type="ChEBI" id="CHEBI:30031"/>
        <dbReference type="ChEBI" id="CHEBI:57609"/>
        <dbReference type="ChEBI" id="CHEBI:58087"/>
        <dbReference type="EC" id="3.5.1.18"/>
    </reaction>
</comment>
<reference evidence="17" key="1">
    <citation type="journal article" date="2019" name="Int. J. Syst. Evol. Microbiol.">
        <title>The Global Catalogue of Microorganisms (GCM) 10K type strain sequencing project: providing services to taxonomists for standard genome sequencing and annotation.</title>
        <authorList>
            <consortium name="The Broad Institute Genomics Platform"/>
            <consortium name="The Broad Institute Genome Sequencing Center for Infectious Disease"/>
            <person name="Wu L."/>
            <person name="Ma J."/>
        </authorList>
    </citation>
    <scope>NUCLEOTIDE SEQUENCE [LARGE SCALE GENOMIC DNA]</scope>
    <source>
        <strain evidence="17">CGMCC 1.10992</strain>
    </source>
</reference>
<comment type="caution">
    <text evidence="16">The sequence shown here is derived from an EMBL/GenBank/DDBJ whole genome shotgun (WGS) entry which is preliminary data.</text>
</comment>
<dbReference type="RefSeq" id="WP_345338018.1">
    <property type="nucleotide sequence ID" value="NZ_BAABLI010000004.1"/>
</dbReference>
<organism evidence="16 17">
    <name type="scientific">Corallincola platygyrae</name>
    <dbReference type="NCBI Taxonomy" id="1193278"/>
    <lineage>
        <taxon>Bacteria</taxon>
        <taxon>Pseudomonadati</taxon>
        <taxon>Pseudomonadota</taxon>
        <taxon>Gammaproteobacteria</taxon>
        <taxon>Alteromonadales</taxon>
        <taxon>Psychromonadaceae</taxon>
        <taxon>Corallincola</taxon>
    </lineage>
</organism>
<evidence type="ECO:0000313" key="16">
    <source>
        <dbReference type="EMBL" id="MFD2094975.1"/>
    </source>
</evidence>
<evidence type="ECO:0000256" key="10">
    <source>
        <dbReference type="ARBA" id="ARBA00022915"/>
    </source>
</evidence>
<dbReference type="SUPFAM" id="SSF53187">
    <property type="entry name" value="Zn-dependent exopeptidases"/>
    <property type="match status" value="1"/>
</dbReference>
<evidence type="ECO:0000256" key="11">
    <source>
        <dbReference type="ARBA" id="ARBA00023154"/>
    </source>
</evidence>
<dbReference type="InterPro" id="IPR002933">
    <property type="entry name" value="Peptidase_M20"/>
</dbReference>
<dbReference type="NCBIfam" id="NF009557">
    <property type="entry name" value="PRK13009.1"/>
    <property type="match status" value="1"/>
</dbReference>
<gene>
    <name evidence="16" type="primary">dapE</name>
    <name evidence="16" type="ORF">ACFSJ3_03200</name>
</gene>
<protein>
    <recommendedName>
        <fullName evidence="5 14">Succinyl-diaminopimelate desuccinylase</fullName>
        <ecNumber evidence="4 14">3.5.1.18</ecNumber>
    </recommendedName>
</protein>
<keyword evidence="7" id="KW-0479">Metal-binding</keyword>
<dbReference type="PANTHER" id="PTHR43808:SF31">
    <property type="entry name" value="N-ACETYL-L-CITRULLINE DEACETYLASE"/>
    <property type="match status" value="1"/>
</dbReference>